<evidence type="ECO:0000313" key="1">
    <source>
        <dbReference type="EMBL" id="MBP1969365.1"/>
    </source>
</evidence>
<dbReference type="EMBL" id="JAGGKX010000005">
    <property type="protein sequence ID" value="MBP1969365.1"/>
    <property type="molecule type" value="Genomic_DNA"/>
</dbReference>
<organism evidence="1 2">
    <name type="scientific">Virgibacillus natechei</name>
    <dbReference type="NCBI Taxonomy" id="1216297"/>
    <lineage>
        <taxon>Bacteria</taxon>
        <taxon>Bacillati</taxon>
        <taxon>Bacillota</taxon>
        <taxon>Bacilli</taxon>
        <taxon>Bacillales</taxon>
        <taxon>Bacillaceae</taxon>
        <taxon>Virgibacillus</taxon>
    </lineage>
</organism>
<protein>
    <submittedName>
        <fullName evidence="1">Uncharacterized protein</fullName>
    </submittedName>
</protein>
<comment type="caution">
    <text evidence="1">The sequence shown here is derived from an EMBL/GenBank/DDBJ whole genome shotgun (WGS) entry which is preliminary data.</text>
</comment>
<gene>
    <name evidence="1" type="ORF">J2Z83_001469</name>
</gene>
<sequence length="84" mass="9581">MACGETMSDEELYEEAISVLESEFAEPNEFTLEYSSFEMTEIEEIGDNLYEVSGNVFDAYQNGAGFTVKISIDSDTMDYEWMIE</sequence>
<dbReference type="Proteomes" id="UP001519345">
    <property type="component" value="Unassembled WGS sequence"/>
</dbReference>
<keyword evidence="2" id="KW-1185">Reference proteome</keyword>
<proteinExistence type="predicted"/>
<name>A0ABS4IFG9_9BACI</name>
<evidence type="ECO:0000313" key="2">
    <source>
        <dbReference type="Proteomes" id="UP001519345"/>
    </source>
</evidence>
<accession>A0ABS4IFG9</accession>
<reference evidence="1 2" key="1">
    <citation type="submission" date="2021-03" db="EMBL/GenBank/DDBJ databases">
        <title>Genomic Encyclopedia of Type Strains, Phase IV (KMG-IV): sequencing the most valuable type-strain genomes for metagenomic binning, comparative biology and taxonomic classification.</title>
        <authorList>
            <person name="Goeker M."/>
        </authorList>
    </citation>
    <scope>NUCLEOTIDE SEQUENCE [LARGE SCALE GENOMIC DNA]</scope>
    <source>
        <strain evidence="1 2">DSM 25609</strain>
    </source>
</reference>